<feature type="compositionally biased region" description="Basic and acidic residues" evidence="1">
    <location>
        <begin position="200"/>
        <end position="211"/>
    </location>
</feature>
<gene>
    <name evidence="2" type="ordered locus">Mspyr1_52820</name>
</gene>
<dbReference type="Proteomes" id="UP000008916">
    <property type="component" value="Chromosome"/>
</dbReference>
<dbReference type="KEGG" id="msp:Mspyr1_52820"/>
<protein>
    <submittedName>
        <fullName evidence="2">Uncharacterized protein</fullName>
    </submittedName>
</protein>
<evidence type="ECO:0000313" key="3">
    <source>
        <dbReference type="Proteomes" id="UP000008916"/>
    </source>
</evidence>
<accession>E6TAV5</accession>
<feature type="region of interest" description="Disordered" evidence="1">
    <location>
        <begin position="200"/>
        <end position="219"/>
    </location>
</feature>
<dbReference type="HOGENOM" id="CLU_1260301_0_0_11"/>
<keyword evidence="3" id="KW-1185">Reference proteome</keyword>
<dbReference type="EMBL" id="CP002385">
    <property type="protein sequence ID" value="ADU01807.1"/>
    <property type="molecule type" value="Genomic_DNA"/>
</dbReference>
<sequence length="219" mass="24833">MIEAQADSVRRMAVEQIDRFGYLVADVAYERWCAGLNAPIWREAFENPKVLAFLDAEGYSAWLPVKEILMRRAALRGWLVYTQEPRSLRFGPTYLASTPKKTAVRQPHELGRRIACSIGGFVSRRHRYPTADDLVMFIRNPDGTHLFRSGSELTRNLPWLSVAGWVRYEGGEIRCGASAVAYDQERATRHHIKRELRLEARDHTEAGEGGDRAAFAASN</sequence>
<organism evidence="2 3">
    <name type="scientific">Mycolicibacterium gilvum (strain DSM 45189 / LMG 24558 / Spyr1)</name>
    <name type="common">Mycobacterium gilvum</name>
    <dbReference type="NCBI Taxonomy" id="278137"/>
    <lineage>
        <taxon>Bacteria</taxon>
        <taxon>Bacillati</taxon>
        <taxon>Actinomycetota</taxon>
        <taxon>Actinomycetes</taxon>
        <taxon>Mycobacteriales</taxon>
        <taxon>Mycobacteriaceae</taxon>
        <taxon>Mycolicibacterium</taxon>
    </lineage>
</organism>
<dbReference type="AlphaFoldDB" id="E6TAV5"/>
<evidence type="ECO:0000256" key="1">
    <source>
        <dbReference type="SAM" id="MobiDB-lite"/>
    </source>
</evidence>
<reference evidence="2 3" key="1">
    <citation type="journal article" date="2011" name="Stand. Genomic Sci.">
        <title>Complete genome sequence of Mycobacterium sp. strain (Spyr1) and reclassification to Mycobacterium gilvum Spyr1.</title>
        <authorList>
            <person name="Kallimanis A."/>
            <person name="Karabika E."/>
            <person name="Mavromatis K."/>
            <person name="Lapidus A."/>
            <person name="Labutti K.M."/>
            <person name="Liolios K."/>
            <person name="Ivanova N."/>
            <person name="Goodwin L."/>
            <person name="Woyke T."/>
            <person name="Velentzas A.D."/>
            <person name="Perisynakis A."/>
            <person name="Ouzounis C.C."/>
            <person name="Kyrpides N.C."/>
            <person name="Koukkou A.I."/>
            <person name="Drainas C."/>
        </authorList>
    </citation>
    <scope>NUCLEOTIDE SEQUENCE [LARGE SCALE GENOMIC DNA]</scope>
    <source>
        <strain evidence="3">DSM 45189 / LMG 24558 / Spyr1</strain>
    </source>
</reference>
<evidence type="ECO:0000313" key="2">
    <source>
        <dbReference type="EMBL" id="ADU01807.1"/>
    </source>
</evidence>
<proteinExistence type="predicted"/>
<name>E6TAV5_MYCSR</name>